<dbReference type="PANTHER" id="PTHR30203:SF24">
    <property type="entry name" value="BLR4935 PROTEIN"/>
    <property type="match status" value="1"/>
</dbReference>
<comment type="similarity">
    <text evidence="1">Belongs to the outer membrane factor (OMF) (TC 1.B.17) family.</text>
</comment>
<comment type="caution">
    <text evidence="4">The sequence shown here is derived from an EMBL/GenBank/DDBJ whole genome shotgun (WGS) entry which is preliminary data.</text>
</comment>
<dbReference type="InterPro" id="IPR003423">
    <property type="entry name" value="OMP_efflux"/>
</dbReference>
<evidence type="ECO:0000313" key="4">
    <source>
        <dbReference type="EMBL" id="KYG67983.1"/>
    </source>
</evidence>
<reference evidence="4 5" key="1">
    <citation type="submission" date="2016-03" db="EMBL/GenBank/DDBJ databases">
        <authorList>
            <person name="Ploux O."/>
        </authorList>
    </citation>
    <scope>NUCLEOTIDE SEQUENCE [LARGE SCALE GENOMIC DNA]</scope>
    <source>
        <strain evidence="4 5">EC13</strain>
    </source>
</reference>
<feature type="region of interest" description="Disordered" evidence="2">
    <location>
        <begin position="435"/>
        <end position="464"/>
    </location>
</feature>
<evidence type="ECO:0000256" key="1">
    <source>
        <dbReference type="ARBA" id="ARBA00007613"/>
    </source>
</evidence>
<dbReference type="Gene3D" id="1.20.1600.10">
    <property type="entry name" value="Outer membrane efflux proteins (OEP)"/>
    <property type="match status" value="1"/>
</dbReference>
<dbReference type="GO" id="GO:0015562">
    <property type="term" value="F:efflux transmembrane transporter activity"/>
    <property type="evidence" value="ECO:0007669"/>
    <property type="project" value="InterPro"/>
</dbReference>
<protein>
    <recommendedName>
        <fullName evidence="6">Transporter</fullName>
    </recommendedName>
</protein>
<feature type="chain" id="PRO_5007834337" description="Transporter" evidence="3">
    <location>
        <begin position="21"/>
        <end position="464"/>
    </location>
</feature>
<feature type="signal peptide" evidence="3">
    <location>
        <begin position="1"/>
        <end position="20"/>
    </location>
</feature>
<evidence type="ECO:0000313" key="5">
    <source>
        <dbReference type="Proteomes" id="UP000075799"/>
    </source>
</evidence>
<dbReference type="OrthoDB" id="9769048at2"/>
<dbReference type="InterPro" id="IPR010131">
    <property type="entry name" value="MdtP/NodT-like"/>
</dbReference>
<evidence type="ECO:0000256" key="3">
    <source>
        <dbReference type="SAM" id="SignalP"/>
    </source>
</evidence>
<dbReference type="PANTHER" id="PTHR30203">
    <property type="entry name" value="OUTER MEMBRANE CATION EFFLUX PROTEIN"/>
    <property type="match status" value="1"/>
</dbReference>
<dbReference type="SUPFAM" id="SSF56954">
    <property type="entry name" value="Outer membrane efflux proteins (OEP)"/>
    <property type="match status" value="1"/>
</dbReference>
<evidence type="ECO:0000256" key="2">
    <source>
        <dbReference type="SAM" id="MobiDB-lite"/>
    </source>
</evidence>
<evidence type="ECO:0008006" key="6">
    <source>
        <dbReference type="Google" id="ProtNLM"/>
    </source>
</evidence>
<dbReference type="Proteomes" id="UP000075799">
    <property type="component" value="Unassembled WGS sequence"/>
</dbReference>
<proteinExistence type="inferred from homology"/>
<dbReference type="EMBL" id="LUKD01000001">
    <property type="protein sequence ID" value="KYG67983.1"/>
    <property type="molecule type" value="Genomic_DNA"/>
</dbReference>
<dbReference type="Pfam" id="PF02321">
    <property type="entry name" value="OEP"/>
    <property type="match status" value="1"/>
</dbReference>
<keyword evidence="3" id="KW-0732">Signal</keyword>
<organism evidence="4 5">
    <name type="scientific">Bdellovibrio bacteriovorus</name>
    <dbReference type="NCBI Taxonomy" id="959"/>
    <lineage>
        <taxon>Bacteria</taxon>
        <taxon>Pseudomonadati</taxon>
        <taxon>Bdellovibrionota</taxon>
        <taxon>Bdellovibrionia</taxon>
        <taxon>Bdellovibrionales</taxon>
        <taxon>Pseudobdellovibrionaceae</taxon>
        <taxon>Bdellovibrio</taxon>
    </lineage>
</organism>
<sequence>MKVMIATLCLALSASAGAKAGALEDYLTQVQEANPTLQAAKAAAEKAQFLVRPASTWDDPFIAAGVDEKPFDGSMGGVKKYQISQTIPFPGKNSARSAIATHEADSAKSDVETAARQIRVLATQIYFKTFLNQKAIELNRDLHQILKTVADSSKARYQSGTSGHHEWLRSQVELNILEVEKLRLQREQKSLTAVFNEMRNQPAQAAIPVLAFEYREPASPPAQPDLSAQPELRSIDLYLKRASEEERLAKLSYFPDFVLQGMMMEPDPEMMDEKKNWGVMLGASLPLFFWRKQSDLSQAASAQKRVADFERQSLVNRISAEWLEAQEQLKTSKDVVKLYLSSVLPSTRLAVQNAKTSYSSRKLSLDQYLDSLKVQRMQELELVAAQMDVFLANLRLKDLLSSPPLLRLSPSRPSLFGGDSMGSDAGMGSMGSGTVNMGSGISGPTRKTKSGGTRSNDGSGMEGM</sequence>
<accession>A0A162GEX8</accession>
<dbReference type="AlphaFoldDB" id="A0A162GEX8"/>
<name>A0A162GEX8_BDEBC</name>
<gene>
    <name evidence="4" type="ORF">AZI87_01545</name>
</gene>